<dbReference type="SUPFAM" id="SSF55785">
    <property type="entry name" value="PYP-like sensor domain (PAS domain)"/>
    <property type="match status" value="1"/>
</dbReference>
<gene>
    <name evidence="12" type="ORF">BJ997_003068</name>
</gene>
<comment type="subcellular location">
    <subcellularLocation>
        <location evidence="3">Cell membrane</location>
    </subcellularLocation>
</comment>
<keyword evidence="6" id="KW-0808">Transferase</keyword>
<dbReference type="InterPro" id="IPR004358">
    <property type="entry name" value="Sig_transdc_His_kin-like_C"/>
</dbReference>
<keyword evidence="7 12" id="KW-0418">Kinase</keyword>
<evidence type="ECO:0000256" key="10">
    <source>
        <dbReference type="SAM" id="Phobius"/>
    </source>
</evidence>
<keyword evidence="5" id="KW-0597">Phosphoprotein</keyword>
<keyword evidence="10" id="KW-1133">Transmembrane helix</keyword>
<dbReference type="InterPro" id="IPR035965">
    <property type="entry name" value="PAS-like_dom_sf"/>
</dbReference>
<dbReference type="SUPFAM" id="SSF55874">
    <property type="entry name" value="ATPase domain of HSP90 chaperone/DNA topoisomerase II/histidine kinase"/>
    <property type="match status" value="1"/>
</dbReference>
<dbReference type="InterPro" id="IPR013656">
    <property type="entry name" value="PAS_4"/>
</dbReference>
<keyword evidence="9 10" id="KW-0472">Membrane</keyword>
<keyword evidence="8" id="KW-0902">Two-component regulatory system</keyword>
<dbReference type="SMART" id="SM00388">
    <property type="entry name" value="HisKA"/>
    <property type="match status" value="1"/>
</dbReference>
<dbReference type="GO" id="GO:0005509">
    <property type="term" value="F:calcium ion binding"/>
    <property type="evidence" value="ECO:0007669"/>
    <property type="project" value="UniProtKB-ARBA"/>
</dbReference>
<reference evidence="12 13" key="1">
    <citation type="submission" date="2020-08" db="EMBL/GenBank/DDBJ databases">
        <title>Sequencing the genomes of 1000 actinobacteria strains.</title>
        <authorList>
            <person name="Klenk H.-P."/>
        </authorList>
    </citation>
    <scope>NUCLEOTIDE SEQUENCE [LARGE SCALE GENOMIC DNA]</scope>
    <source>
        <strain evidence="12 13">DSM 21065</strain>
    </source>
</reference>
<dbReference type="Pfam" id="PF08448">
    <property type="entry name" value="PAS_4"/>
    <property type="match status" value="1"/>
</dbReference>
<dbReference type="GO" id="GO:0009927">
    <property type="term" value="F:histidine phosphotransfer kinase activity"/>
    <property type="evidence" value="ECO:0007669"/>
    <property type="project" value="TreeGrafter"/>
</dbReference>
<evidence type="ECO:0000313" key="12">
    <source>
        <dbReference type="EMBL" id="MBB5642520.1"/>
    </source>
</evidence>
<evidence type="ECO:0000259" key="11">
    <source>
        <dbReference type="PROSITE" id="PS50109"/>
    </source>
</evidence>
<feature type="transmembrane region" description="Helical" evidence="10">
    <location>
        <begin position="119"/>
        <end position="137"/>
    </location>
</feature>
<dbReference type="InterPro" id="IPR003594">
    <property type="entry name" value="HATPase_dom"/>
</dbReference>
<comment type="caution">
    <text evidence="12">The sequence shown here is derived from an EMBL/GenBank/DDBJ whole genome shotgun (WGS) entry which is preliminary data.</text>
</comment>
<dbReference type="RefSeq" id="WP_052541971.1">
    <property type="nucleotide sequence ID" value="NZ_JACHBQ010000001.1"/>
</dbReference>
<evidence type="ECO:0000256" key="4">
    <source>
        <dbReference type="ARBA" id="ARBA00012438"/>
    </source>
</evidence>
<feature type="transmembrane region" description="Helical" evidence="10">
    <location>
        <begin position="96"/>
        <end position="112"/>
    </location>
</feature>
<comment type="catalytic activity">
    <reaction evidence="1">
        <text>ATP + protein L-histidine = ADP + protein N-phospho-L-histidine.</text>
        <dbReference type="EC" id="2.7.13.3"/>
    </reaction>
</comment>
<dbReference type="Gene3D" id="3.30.565.10">
    <property type="entry name" value="Histidine kinase-like ATPase, C-terminal domain"/>
    <property type="match status" value="1"/>
</dbReference>
<dbReference type="Pfam" id="PF02518">
    <property type="entry name" value="HATPase_c"/>
    <property type="match status" value="1"/>
</dbReference>
<sequence length="550" mass="59447">MTTRAARDEGRTAINRAVFLTQLIVAGATLVLVLVSTVVFPELLRDPLYFGGVMLIFLATGLSAGVPWHRLDKRWIAVIPVLDLIGIIVAREGAPLLGVTFLLVFPVIWLATHFGARGAAGSVVLATLLLYGVLFLRGEDLPPDEIPRLAILPVVLAFLAATTYATTRRAAAQRVLLTQQAVLFEDALRRSTRQKSILDALFNSVDFGVVGFDIAGRTNFINRAQRELFSRFGADDNGHLAHHVVFHEDRVTPYSIADTPYQRALRGETIDRLTVWLGKPGTPQLAVLISARPILDEKGNTDGGIMVTRDVTAEIRAITARDDLVASVSHELRTPLTSILGYLELSLDDDSLDPSTRRMLEVASKNADRLLALVADLLTTASTAKNELTIVSAPCTLDTIVAEAVESLAPLAAERSIRFVQGLLPVVQVSADAFRLRQVVDNVLSNAVKYNVAAGSISVTLSATIDSAELRVTDTGRGMTDDEQQNLFNRFYRADSVRGSSVHGTGLGLNISREIMRRHGGDLRLESTFGVGTTAIATLPIRAAHAEAAP</sequence>
<evidence type="ECO:0000256" key="9">
    <source>
        <dbReference type="ARBA" id="ARBA00023136"/>
    </source>
</evidence>
<comment type="cofactor">
    <cofactor evidence="2">
        <name>a divalent metal cation</name>
        <dbReference type="ChEBI" id="CHEBI:60240"/>
    </cofactor>
</comment>
<dbReference type="InterPro" id="IPR036890">
    <property type="entry name" value="HATPase_C_sf"/>
</dbReference>
<keyword evidence="10" id="KW-0812">Transmembrane</keyword>
<dbReference type="PANTHER" id="PTHR43047">
    <property type="entry name" value="TWO-COMPONENT HISTIDINE PROTEIN KINASE"/>
    <property type="match status" value="1"/>
</dbReference>
<dbReference type="InterPro" id="IPR003661">
    <property type="entry name" value="HisK_dim/P_dom"/>
</dbReference>
<proteinExistence type="predicted"/>
<dbReference type="GO" id="GO:0005886">
    <property type="term" value="C:plasma membrane"/>
    <property type="evidence" value="ECO:0007669"/>
    <property type="project" value="UniProtKB-SubCell"/>
</dbReference>
<dbReference type="AlphaFoldDB" id="A0A7W9E608"/>
<dbReference type="CDD" id="cd00082">
    <property type="entry name" value="HisKA"/>
    <property type="match status" value="1"/>
</dbReference>
<accession>A0A7W9E608</accession>
<evidence type="ECO:0000256" key="8">
    <source>
        <dbReference type="ARBA" id="ARBA00023012"/>
    </source>
</evidence>
<evidence type="ECO:0000313" key="13">
    <source>
        <dbReference type="Proteomes" id="UP000561726"/>
    </source>
</evidence>
<evidence type="ECO:0000256" key="7">
    <source>
        <dbReference type="ARBA" id="ARBA00022777"/>
    </source>
</evidence>
<dbReference type="GO" id="GO:0000155">
    <property type="term" value="F:phosphorelay sensor kinase activity"/>
    <property type="evidence" value="ECO:0007669"/>
    <property type="project" value="InterPro"/>
</dbReference>
<dbReference type="EC" id="2.7.13.3" evidence="4"/>
<dbReference type="FunFam" id="3.30.565.10:FF:000006">
    <property type="entry name" value="Sensor histidine kinase WalK"/>
    <property type="match status" value="1"/>
</dbReference>
<dbReference type="PANTHER" id="PTHR43047:SF72">
    <property type="entry name" value="OSMOSENSING HISTIDINE PROTEIN KINASE SLN1"/>
    <property type="match status" value="1"/>
</dbReference>
<feature type="transmembrane region" description="Helical" evidence="10">
    <location>
        <begin position="47"/>
        <end position="68"/>
    </location>
</feature>
<dbReference type="PRINTS" id="PR00344">
    <property type="entry name" value="BCTRLSENSOR"/>
</dbReference>
<dbReference type="SMART" id="SM00387">
    <property type="entry name" value="HATPase_c"/>
    <property type="match status" value="1"/>
</dbReference>
<dbReference type="CDD" id="cd00075">
    <property type="entry name" value="HATPase"/>
    <property type="match status" value="1"/>
</dbReference>
<dbReference type="FunFam" id="1.10.287.130:FF:000001">
    <property type="entry name" value="Two-component sensor histidine kinase"/>
    <property type="match status" value="1"/>
</dbReference>
<feature type="transmembrane region" description="Helical" evidence="10">
    <location>
        <begin position="20"/>
        <end position="41"/>
    </location>
</feature>
<evidence type="ECO:0000256" key="5">
    <source>
        <dbReference type="ARBA" id="ARBA00022553"/>
    </source>
</evidence>
<dbReference type="Gene3D" id="3.30.450.20">
    <property type="entry name" value="PAS domain"/>
    <property type="match status" value="1"/>
</dbReference>
<dbReference type="EMBL" id="JACHBQ010000001">
    <property type="protein sequence ID" value="MBB5642520.1"/>
    <property type="molecule type" value="Genomic_DNA"/>
</dbReference>
<dbReference type="OrthoDB" id="9757990at2"/>
<feature type="domain" description="Histidine kinase" evidence="11">
    <location>
        <begin position="327"/>
        <end position="543"/>
    </location>
</feature>
<evidence type="ECO:0000256" key="2">
    <source>
        <dbReference type="ARBA" id="ARBA00001968"/>
    </source>
</evidence>
<dbReference type="InterPro" id="IPR036097">
    <property type="entry name" value="HisK_dim/P_sf"/>
</dbReference>
<dbReference type="SUPFAM" id="SSF47384">
    <property type="entry name" value="Homodimeric domain of signal transducing histidine kinase"/>
    <property type="match status" value="1"/>
</dbReference>
<name>A0A7W9E608_9MICO</name>
<protein>
    <recommendedName>
        <fullName evidence="4">histidine kinase</fullName>
        <ecNumber evidence="4">2.7.13.3</ecNumber>
    </recommendedName>
</protein>
<feature type="transmembrane region" description="Helical" evidence="10">
    <location>
        <begin position="149"/>
        <end position="167"/>
    </location>
</feature>
<dbReference type="Gene3D" id="1.10.287.130">
    <property type="match status" value="1"/>
</dbReference>
<organism evidence="12 13">
    <name type="scientific">Cryobacterium roopkundense</name>
    <dbReference type="NCBI Taxonomy" id="1001240"/>
    <lineage>
        <taxon>Bacteria</taxon>
        <taxon>Bacillati</taxon>
        <taxon>Actinomycetota</taxon>
        <taxon>Actinomycetes</taxon>
        <taxon>Micrococcales</taxon>
        <taxon>Microbacteriaceae</taxon>
        <taxon>Cryobacterium</taxon>
    </lineage>
</organism>
<dbReference type="Pfam" id="PF00512">
    <property type="entry name" value="HisKA"/>
    <property type="match status" value="1"/>
</dbReference>
<dbReference type="PROSITE" id="PS50109">
    <property type="entry name" value="HIS_KIN"/>
    <property type="match status" value="1"/>
</dbReference>
<evidence type="ECO:0000256" key="6">
    <source>
        <dbReference type="ARBA" id="ARBA00022679"/>
    </source>
</evidence>
<dbReference type="InterPro" id="IPR005467">
    <property type="entry name" value="His_kinase_dom"/>
</dbReference>
<evidence type="ECO:0000256" key="3">
    <source>
        <dbReference type="ARBA" id="ARBA00004236"/>
    </source>
</evidence>
<evidence type="ECO:0000256" key="1">
    <source>
        <dbReference type="ARBA" id="ARBA00000085"/>
    </source>
</evidence>
<dbReference type="Proteomes" id="UP000561726">
    <property type="component" value="Unassembled WGS sequence"/>
</dbReference>